<dbReference type="EMBL" id="BKCJ011814709">
    <property type="protein sequence ID" value="GFD55169.1"/>
    <property type="molecule type" value="Genomic_DNA"/>
</dbReference>
<sequence length="86" mass="9157">RAFKEAVGSGAEFRISLPRSVDKYVGNGGIQSGKGYSLTGPELSGNQLTVKYMDSIGKKTLAMPVEKAIDIQLFNGDLSGVTFSQE</sequence>
<dbReference type="AlphaFoldDB" id="A0A699X6L4"/>
<organism evidence="1">
    <name type="scientific">Tanacetum cinerariifolium</name>
    <name type="common">Dalmatian daisy</name>
    <name type="synonym">Chrysanthemum cinerariifolium</name>
    <dbReference type="NCBI Taxonomy" id="118510"/>
    <lineage>
        <taxon>Eukaryota</taxon>
        <taxon>Viridiplantae</taxon>
        <taxon>Streptophyta</taxon>
        <taxon>Embryophyta</taxon>
        <taxon>Tracheophyta</taxon>
        <taxon>Spermatophyta</taxon>
        <taxon>Magnoliopsida</taxon>
        <taxon>eudicotyledons</taxon>
        <taxon>Gunneridae</taxon>
        <taxon>Pentapetalae</taxon>
        <taxon>asterids</taxon>
        <taxon>campanulids</taxon>
        <taxon>Asterales</taxon>
        <taxon>Asteraceae</taxon>
        <taxon>Asteroideae</taxon>
        <taxon>Anthemideae</taxon>
        <taxon>Anthemidinae</taxon>
        <taxon>Tanacetum</taxon>
    </lineage>
</organism>
<comment type="caution">
    <text evidence="1">The sequence shown here is derived from an EMBL/GenBank/DDBJ whole genome shotgun (WGS) entry which is preliminary data.</text>
</comment>
<evidence type="ECO:0000313" key="1">
    <source>
        <dbReference type="EMBL" id="GFD55169.1"/>
    </source>
</evidence>
<gene>
    <name evidence="1" type="ORF">Tci_927138</name>
</gene>
<accession>A0A699X6L4</accession>
<name>A0A699X6L4_TANCI</name>
<proteinExistence type="predicted"/>
<feature type="non-terminal residue" evidence="1">
    <location>
        <position position="1"/>
    </location>
</feature>
<reference evidence="1" key="1">
    <citation type="journal article" date="2019" name="Sci. Rep.">
        <title>Draft genome of Tanacetum cinerariifolium, the natural source of mosquito coil.</title>
        <authorList>
            <person name="Yamashiro T."/>
            <person name="Shiraishi A."/>
            <person name="Satake H."/>
            <person name="Nakayama K."/>
        </authorList>
    </citation>
    <scope>NUCLEOTIDE SEQUENCE</scope>
</reference>
<protein>
    <submittedName>
        <fullName evidence="1">Uncharacterized protein</fullName>
    </submittedName>
</protein>